<evidence type="ECO:0000256" key="1">
    <source>
        <dbReference type="SAM" id="MobiDB-lite"/>
    </source>
</evidence>
<gene>
    <name evidence="2" type="ORF">PCOR1329_LOCUS23371</name>
</gene>
<feature type="region of interest" description="Disordered" evidence="1">
    <location>
        <begin position="1"/>
        <end position="106"/>
    </location>
</feature>
<comment type="caution">
    <text evidence="2">The sequence shown here is derived from an EMBL/GenBank/DDBJ whole genome shotgun (WGS) entry which is preliminary data.</text>
</comment>
<evidence type="ECO:0000313" key="2">
    <source>
        <dbReference type="EMBL" id="CAK0822315.1"/>
    </source>
</evidence>
<evidence type="ECO:0000313" key="3">
    <source>
        <dbReference type="Proteomes" id="UP001189429"/>
    </source>
</evidence>
<sequence>MALGLQPVVGGRGCISTTTAIKLPPPKDHRRRRSTRTRTLRRRGASWPRPSDEDRGQACQPVPTSLQDDQDDAPGACATASVIGRCDQNGETQRSAGDSNASPQKG</sequence>
<keyword evidence="3" id="KW-1185">Reference proteome</keyword>
<dbReference type="EMBL" id="CAUYUJ010007903">
    <property type="protein sequence ID" value="CAK0822315.1"/>
    <property type="molecule type" value="Genomic_DNA"/>
</dbReference>
<name>A0ABN9RTB3_9DINO</name>
<protein>
    <submittedName>
        <fullName evidence="2">Uncharacterized protein</fullName>
    </submittedName>
</protein>
<reference evidence="2" key="1">
    <citation type="submission" date="2023-10" db="EMBL/GenBank/DDBJ databases">
        <authorList>
            <person name="Chen Y."/>
            <person name="Shah S."/>
            <person name="Dougan E. K."/>
            <person name="Thang M."/>
            <person name="Chan C."/>
        </authorList>
    </citation>
    <scope>NUCLEOTIDE SEQUENCE [LARGE SCALE GENOMIC DNA]</scope>
</reference>
<organism evidence="2 3">
    <name type="scientific">Prorocentrum cordatum</name>
    <dbReference type="NCBI Taxonomy" id="2364126"/>
    <lineage>
        <taxon>Eukaryota</taxon>
        <taxon>Sar</taxon>
        <taxon>Alveolata</taxon>
        <taxon>Dinophyceae</taxon>
        <taxon>Prorocentrales</taxon>
        <taxon>Prorocentraceae</taxon>
        <taxon>Prorocentrum</taxon>
    </lineage>
</organism>
<dbReference type="Proteomes" id="UP001189429">
    <property type="component" value="Unassembled WGS sequence"/>
</dbReference>
<feature type="compositionally biased region" description="Basic residues" evidence="1">
    <location>
        <begin position="28"/>
        <end position="44"/>
    </location>
</feature>
<feature type="compositionally biased region" description="Polar residues" evidence="1">
    <location>
        <begin position="89"/>
        <end position="106"/>
    </location>
</feature>
<proteinExistence type="predicted"/>
<accession>A0ABN9RTB3</accession>